<dbReference type="RefSeq" id="WP_014789992.1">
    <property type="nucleotide sequence ID" value="NC_018016.1"/>
</dbReference>
<organism evidence="2 3">
    <name type="scientific">Ornithobacterium rhinotracheale (strain ATCC 51463 / DSM 15997 / CCUG 23171 / CIP 104009 / LMG 9086)</name>
    <dbReference type="NCBI Taxonomy" id="867902"/>
    <lineage>
        <taxon>Bacteria</taxon>
        <taxon>Pseudomonadati</taxon>
        <taxon>Bacteroidota</taxon>
        <taxon>Flavobacteriia</taxon>
        <taxon>Flavobacteriales</taxon>
        <taxon>Weeksellaceae</taxon>
        <taxon>Ornithobacterium</taxon>
    </lineage>
</organism>
<dbReference type="eggNOG" id="COG2733">
    <property type="taxonomic scope" value="Bacteria"/>
</dbReference>
<dbReference type="AlphaFoldDB" id="I3ZXC8"/>
<feature type="transmembrane region" description="Helical" evidence="1">
    <location>
        <begin position="23"/>
        <end position="44"/>
    </location>
</feature>
<dbReference type="GeneID" id="97256912"/>
<dbReference type="PANTHER" id="PTHR38442">
    <property type="entry name" value="INNER MEMBRANE PROTEIN-RELATED"/>
    <property type="match status" value="1"/>
</dbReference>
<keyword evidence="1" id="KW-0472">Membrane</keyword>
<dbReference type="STRING" id="867902.Ornrh_0138"/>
<evidence type="ECO:0000313" key="2">
    <source>
        <dbReference type="EMBL" id="AFL96362.1"/>
    </source>
</evidence>
<feature type="transmembrane region" description="Helical" evidence="1">
    <location>
        <begin position="406"/>
        <end position="428"/>
    </location>
</feature>
<dbReference type="Proteomes" id="UP000006051">
    <property type="component" value="Chromosome"/>
</dbReference>
<dbReference type="EMBL" id="CP003283">
    <property type="protein sequence ID" value="AFL96362.1"/>
    <property type="molecule type" value="Genomic_DNA"/>
</dbReference>
<sequence>MNPQIPTSTQDRERQKKKELRKYQGIALGALILMFIVYVISFWAENMQHNAWAGLFRAFSEAAMVGALADWFAVTALFYHPMGIPIPHTNLINHNKDKIGKNLGDFVVNEFLTEEKIDEQLQKINFSKHLADWLEKDENQNNIVEQVMGVGGSILNKLNDQEVVNFITSQAQQMAGKIQLNRLVGDGIHYLIEKQEHQKLVTHISDLLEQYILQNQDIVRDRVRKESYSIIPSFVDDAIADKITRGLSKYFQEIKTNPEHPIRSEIDMQLFHFANDMQESDRWKERLDQVRDHFLEEENLKQYAQDLWLNIKFSFQKEIDKPDSAFKLYLKNQLKILARALRANTPAVKAKIAMITDELADRIKQNREGFSKFISETVEKWEGKELSQKLELEVGKDLQFIRLNGTVIGGVVGLLIYLITHFGLIPLFS</sequence>
<proteinExistence type="predicted"/>
<keyword evidence="3" id="KW-1185">Reference proteome</keyword>
<feature type="transmembrane region" description="Helical" evidence="1">
    <location>
        <begin position="56"/>
        <end position="79"/>
    </location>
</feature>
<dbReference type="PANTHER" id="PTHR38442:SF1">
    <property type="entry name" value="INNER MEMBRANE PROTEIN"/>
    <property type="match status" value="1"/>
</dbReference>
<reference evidence="2 3" key="1">
    <citation type="submission" date="2012-06" db="EMBL/GenBank/DDBJ databases">
        <title>The complete genome of Ornithobacterium rhinotracheale DSM 15997.</title>
        <authorList>
            <consortium name="US DOE Joint Genome Institute (JGI-PGF)"/>
            <person name="Lucas S."/>
            <person name="Copeland A."/>
            <person name="Lapidus A."/>
            <person name="Goodwin L."/>
            <person name="Pitluck S."/>
            <person name="Peters L."/>
            <person name="Mikhailova N."/>
            <person name="Teshima H."/>
            <person name="Kyrpides N."/>
            <person name="Mavromatis K."/>
            <person name="Pagani I."/>
            <person name="Ivanova N."/>
            <person name="Ovchinnikova G."/>
            <person name="Zeytun A."/>
            <person name="Detter J.C."/>
            <person name="Han C."/>
            <person name="Land M."/>
            <person name="Hauser L."/>
            <person name="Markowitz V."/>
            <person name="Cheng J.-F."/>
            <person name="Hugenholtz P."/>
            <person name="Woyke T."/>
            <person name="Wu D."/>
            <person name="Lang E."/>
            <person name="Kopitz M."/>
            <person name="Brambilla E."/>
            <person name="Klenk H.-P."/>
            <person name="Eisen J.A."/>
        </authorList>
    </citation>
    <scope>NUCLEOTIDE SEQUENCE [LARGE SCALE GENOMIC DNA]</scope>
    <source>
        <strain evidence="3">ATCC 51463 / DSM 15997 / CCUG 23171 / LMG 9086</strain>
    </source>
</reference>
<dbReference type="InterPro" id="IPR007383">
    <property type="entry name" value="DUF445"/>
</dbReference>
<keyword evidence="1" id="KW-0812">Transmembrane</keyword>
<evidence type="ECO:0000313" key="3">
    <source>
        <dbReference type="Proteomes" id="UP000006051"/>
    </source>
</evidence>
<dbReference type="GeneID" id="71568418"/>
<accession>I3ZXC8</accession>
<keyword evidence="1" id="KW-1133">Transmembrane helix</keyword>
<dbReference type="HOGENOM" id="CLU_036718_0_0_10"/>
<evidence type="ECO:0000256" key="1">
    <source>
        <dbReference type="SAM" id="Phobius"/>
    </source>
</evidence>
<name>I3ZXC8_ORNRL</name>
<dbReference type="Pfam" id="PF04286">
    <property type="entry name" value="DUF445"/>
    <property type="match status" value="1"/>
</dbReference>
<gene>
    <name evidence="2" type="ordered locus">Ornrh_0138</name>
</gene>
<protein>
    <submittedName>
        <fullName evidence="2">Putative membrane protein</fullName>
    </submittedName>
</protein>
<dbReference type="GO" id="GO:0005886">
    <property type="term" value="C:plasma membrane"/>
    <property type="evidence" value="ECO:0007669"/>
    <property type="project" value="TreeGrafter"/>
</dbReference>
<dbReference type="KEGG" id="orh:Ornrh_0138"/>